<dbReference type="RefSeq" id="WP_259037462.1">
    <property type="nucleotide sequence ID" value="NZ_JAJISC010000009.1"/>
</dbReference>
<feature type="transmembrane region" description="Helical" evidence="5">
    <location>
        <begin position="77"/>
        <end position="101"/>
    </location>
</feature>
<dbReference type="EMBL" id="JAJISC010000009">
    <property type="protein sequence ID" value="MCS2610966.1"/>
    <property type="molecule type" value="Genomic_DNA"/>
</dbReference>
<sequence length="341" mass="39731">MLEEREGFLPRRQRPRLPRGIEIVHVGWDLLILLAVMANLTLIVFDTLYLIPPFNDAFAALAPTLQADYERVIHQRFLAIDLAFVTLFAVDVLIGWAAAIIERRYHRWFFYPFIHWYDVLGCIPLAGFRWLRALRVVSLLHRLHNLKLIDVTRWSAYRFVAKYYDILLEELSDRIALRLLGNVQQQVGASDSLTEQVVERVIMPRKQQLIHEIVQRVEQTAGRAYQQNREAAMAHISDVIVRTLRESPELRRLERLPMGNAVTQALEASLSDTARRLVDELALGIHTPAFRQLVERTAESGFDTWLNVDEGSHQVTEAIIIDALEMLKDHVRRQRWKERYE</sequence>
<evidence type="ECO:0000256" key="5">
    <source>
        <dbReference type="SAM" id="Phobius"/>
    </source>
</evidence>
<feature type="transmembrane region" description="Helical" evidence="5">
    <location>
        <begin position="108"/>
        <end position="131"/>
    </location>
</feature>
<dbReference type="Proteomes" id="UP001165542">
    <property type="component" value="Unassembled WGS sequence"/>
</dbReference>
<comment type="subcellular location">
    <subcellularLocation>
        <location evidence="1">Membrane</location>
        <topology evidence="1">Multi-pass membrane protein</topology>
    </subcellularLocation>
</comment>
<proteinExistence type="predicted"/>
<keyword evidence="7" id="KW-1185">Reference proteome</keyword>
<evidence type="ECO:0000256" key="1">
    <source>
        <dbReference type="ARBA" id="ARBA00004141"/>
    </source>
</evidence>
<gene>
    <name evidence="6" type="ORF">LLY24_16745</name>
</gene>
<feature type="transmembrane region" description="Helical" evidence="5">
    <location>
        <begin position="21"/>
        <end position="45"/>
    </location>
</feature>
<evidence type="ECO:0000313" key="7">
    <source>
        <dbReference type="Proteomes" id="UP001165542"/>
    </source>
</evidence>
<evidence type="ECO:0000256" key="4">
    <source>
        <dbReference type="ARBA" id="ARBA00023136"/>
    </source>
</evidence>
<keyword evidence="3 5" id="KW-1133">Transmembrane helix</keyword>
<keyword evidence="2 5" id="KW-0812">Transmembrane</keyword>
<dbReference type="InterPro" id="IPR027359">
    <property type="entry name" value="Volt_channel_dom_sf"/>
</dbReference>
<evidence type="ECO:0000256" key="2">
    <source>
        <dbReference type="ARBA" id="ARBA00022692"/>
    </source>
</evidence>
<dbReference type="Gene3D" id="1.20.120.350">
    <property type="entry name" value="Voltage-gated potassium channels. Chain C"/>
    <property type="match status" value="1"/>
</dbReference>
<name>A0ABT2EH90_9GAMM</name>
<protein>
    <submittedName>
        <fullName evidence="6">Ion transporter</fullName>
    </submittedName>
</protein>
<evidence type="ECO:0000313" key="6">
    <source>
        <dbReference type="EMBL" id="MCS2610966.1"/>
    </source>
</evidence>
<dbReference type="SUPFAM" id="SSF81324">
    <property type="entry name" value="Voltage-gated potassium channels"/>
    <property type="match status" value="1"/>
</dbReference>
<reference evidence="6" key="1">
    <citation type="submission" date="2021-11" db="EMBL/GenBank/DDBJ databases">
        <title>Halomonas sp., isolated from a coastal aquaculture zone in Dongshan Bay.</title>
        <authorList>
            <person name="Lin W."/>
        </authorList>
    </citation>
    <scope>NUCLEOTIDE SEQUENCE</scope>
    <source>
        <strain evidence="6">Yzlin-01</strain>
    </source>
</reference>
<comment type="caution">
    <text evidence="6">The sequence shown here is derived from an EMBL/GenBank/DDBJ whole genome shotgun (WGS) entry which is preliminary data.</text>
</comment>
<accession>A0ABT2EH90</accession>
<evidence type="ECO:0000256" key="3">
    <source>
        <dbReference type="ARBA" id="ARBA00022989"/>
    </source>
</evidence>
<organism evidence="6 7">
    <name type="scientific">Halomonas dongshanensis</name>
    <dbReference type="NCBI Taxonomy" id="2890835"/>
    <lineage>
        <taxon>Bacteria</taxon>
        <taxon>Pseudomonadati</taxon>
        <taxon>Pseudomonadota</taxon>
        <taxon>Gammaproteobacteria</taxon>
        <taxon>Oceanospirillales</taxon>
        <taxon>Halomonadaceae</taxon>
        <taxon>Halomonas</taxon>
    </lineage>
</organism>
<keyword evidence="4 5" id="KW-0472">Membrane</keyword>